<dbReference type="PROSITE" id="PS50191">
    <property type="entry name" value="CRAL_TRIO"/>
    <property type="match status" value="1"/>
</dbReference>
<dbReference type="InterPro" id="IPR001251">
    <property type="entry name" value="CRAL-TRIO_dom"/>
</dbReference>
<reference evidence="2" key="1">
    <citation type="journal article" date="2020" name="Nature">
        <title>Giant virus diversity and host interactions through global metagenomics.</title>
        <authorList>
            <person name="Schulz F."/>
            <person name="Roux S."/>
            <person name="Paez-Espino D."/>
            <person name="Jungbluth S."/>
            <person name="Walsh D.A."/>
            <person name="Denef V.J."/>
            <person name="McMahon K.D."/>
            <person name="Konstantinidis K.T."/>
            <person name="Eloe-Fadrosh E.A."/>
            <person name="Kyrpides N.C."/>
            <person name="Woyke T."/>
        </authorList>
    </citation>
    <scope>NUCLEOTIDE SEQUENCE</scope>
    <source>
        <strain evidence="2">GVMAG-M-3300023179-90</strain>
    </source>
</reference>
<protein>
    <recommendedName>
        <fullName evidence="1">CRAL-TRIO domain-containing protein</fullName>
    </recommendedName>
</protein>
<evidence type="ECO:0000259" key="1">
    <source>
        <dbReference type="PROSITE" id="PS50191"/>
    </source>
</evidence>
<proteinExistence type="predicted"/>
<dbReference type="Gene3D" id="3.40.525.10">
    <property type="entry name" value="CRAL-TRIO lipid binding domain"/>
    <property type="match status" value="1"/>
</dbReference>
<dbReference type="InterPro" id="IPR036865">
    <property type="entry name" value="CRAL-TRIO_dom_sf"/>
</dbReference>
<feature type="domain" description="CRAL-TRIO" evidence="1">
    <location>
        <begin position="124"/>
        <end position="192"/>
    </location>
</feature>
<dbReference type="Pfam" id="PF00650">
    <property type="entry name" value="CRAL_TRIO"/>
    <property type="match status" value="1"/>
</dbReference>
<sequence length="192" mass="22871">MDEEKIKQLQNEFYSKNPKNFFFKKQQKIDCATEISEKCDINTLLNNCVFIIPNTNSIFFDYTIFKVFANPANYNNIINHINHLINYCIQYFEKYSVHINLSSFTITAYERYKSLIMDFCNLCFQTQSNFSDRLTNMYIYNIPNMFDNIMALAAPFVDRSVQSKIVTYNKKNTEELIKSYNHSFIEYITKLK</sequence>
<dbReference type="EMBL" id="MN739920">
    <property type="protein sequence ID" value="QHT77669.1"/>
    <property type="molecule type" value="Genomic_DNA"/>
</dbReference>
<dbReference type="SUPFAM" id="SSF52087">
    <property type="entry name" value="CRAL/TRIO domain"/>
    <property type="match status" value="1"/>
</dbReference>
<dbReference type="AlphaFoldDB" id="A0A6C0HAY5"/>
<evidence type="ECO:0000313" key="2">
    <source>
        <dbReference type="EMBL" id="QHT77669.1"/>
    </source>
</evidence>
<name>A0A6C0HAY5_9ZZZZ</name>
<accession>A0A6C0HAY5</accession>
<organism evidence="2">
    <name type="scientific">viral metagenome</name>
    <dbReference type="NCBI Taxonomy" id="1070528"/>
    <lineage>
        <taxon>unclassified sequences</taxon>
        <taxon>metagenomes</taxon>
        <taxon>organismal metagenomes</taxon>
    </lineage>
</organism>